<keyword evidence="2" id="KW-0012">Acyltransferase</keyword>
<dbReference type="Proteomes" id="UP000507222">
    <property type="component" value="Unassembled WGS sequence"/>
</dbReference>
<organism evidence="3 4">
    <name type="scientific">Prunus armeniaca</name>
    <name type="common">Apricot</name>
    <name type="synonym">Armeniaca vulgaris</name>
    <dbReference type="NCBI Taxonomy" id="36596"/>
    <lineage>
        <taxon>Eukaryota</taxon>
        <taxon>Viridiplantae</taxon>
        <taxon>Streptophyta</taxon>
        <taxon>Embryophyta</taxon>
        <taxon>Tracheophyta</taxon>
        <taxon>Spermatophyta</taxon>
        <taxon>Magnoliopsida</taxon>
        <taxon>eudicotyledons</taxon>
        <taxon>Gunneridae</taxon>
        <taxon>Pentapetalae</taxon>
        <taxon>rosids</taxon>
        <taxon>fabids</taxon>
        <taxon>Rosales</taxon>
        <taxon>Rosaceae</taxon>
        <taxon>Amygdaloideae</taxon>
        <taxon>Amygdaleae</taxon>
        <taxon>Prunus</taxon>
    </lineage>
</organism>
<dbReference type="EMBL" id="CAEKDK010000003">
    <property type="protein sequence ID" value="CAB4274789.1"/>
    <property type="molecule type" value="Genomic_DNA"/>
</dbReference>
<dbReference type="Gene3D" id="3.30.559.10">
    <property type="entry name" value="Chloramphenicol acetyltransferase-like domain"/>
    <property type="match status" value="1"/>
</dbReference>
<sequence>MANPTSSVKVVEVCKVALPPPPSPRSFASPSSFPLTVFDIRWLRFAPVKCLYFYEMPTSSATQLFFDTVLAPKLKTSLFNTLQHYLPLAGHLTWPQTPKNPFLAMSKATPFRSQ</sequence>
<evidence type="ECO:0000256" key="2">
    <source>
        <dbReference type="ARBA" id="ARBA00023315"/>
    </source>
</evidence>
<dbReference type="AlphaFoldDB" id="A0A6J5UES0"/>
<reference evidence="3 4" key="1">
    <citation type="submission" date="2020-05" db="EMBL/GenBank/DDBJ databases">
        <authorList>
            <person name="Campoy J."/>
            <person name="Schneeberger K."/>
            <person name="Spophaly S."/>
        </authorList>
    </citation>
    <scope>NUCLEOTIDE SEQUENCE [LARGE SCALE GENOMIC DNA]</scope>
    <source>
        <strain evidence="3">PruArmRojPasFocal</strain>
    </source>
</reference>
<proteinExistence type="predicted"/>
<accession>A0A6J5UES0</accession>
<dbReference type="InterPro" id="IPR023213">
    <property type="entry name" value="CAT-like_dom_sf"/>
</dbReference>
<evidence type="ECO:0000313" key="4">
    <source>
        <dbReference type="Proteomes" id="UP000507222"/>
    </source>
</evidence>
<gene>
    <name evidence="3" type="ORF">CURHAP_LOCUS23400</name>
</gene>
<keyword evidence="1" id="KW-0808">Transferase</keyword>
<dbReference type="PANTHER" id="PTHR31625">
    <property type="match status" value="1"/>
</dbReference>
<evidence type="ECO:0000313" key="3">
    <source>
        <dbReference type="EMBL" id="CAB4274789.1"/>
    </source>
</evidence>
<name>A0A6J5UES0_PRUAR</name>
<dbReference type="InterPro" id="IPR051504">
    <property type="entry name" value="Plant_metabolite_acyltrans"/>
</dbReference>
<evidence type="ECO:0000256" key="1">
    <source>
        <dbReference type="ARBA" id="ARBA00022679"/>
    </source>
</evidence>
<protein>
    <submittedName>
        <fullName evidence="3">Uncharacterized protein</fullName>
    </submittedName>
</protein>
<dbReference type="Pfam" id="PF02458">
    <property type="entry name" value="Transferase"/>
    <property type="match status" value="1"/>
</dbReference>
<dbReference type="GO" id="GO:0016747">
    <property type="term" value="F:acyltransferase activity, transferring groups other than amino-acyl groups"/>
    <property type="evidence" value="ECO:0007669"/>
    <property type="project" value="UniProtKB-ARBA"/>
</dbReference>